<keyword evidence="6" id="KW-1185">Reference proteome</keyword>
<dbReference type="InterPro" id="IPR000536">
    <property type="entry name" value="Nucl_hrmn_rcpt_lig-bd"/>
</dbReference>
<dbReference type="SUPFAM" id="SSF48508">
    <property type="entry name" value="Nuclear receptor ligand-binding domain"/>
    <property type="match status" value="1"/>
</dbReference>
<organism evidence="6 7">
    <name type="scientific">Panagrolaimus superbus</name>
    <dbReference type="NCBI Taxonomy" id="310955"/>
    <lineage>
        <taxon>Eukaryota</taxon>
        <taxon>Metazoa</taxon>
        <taxon>Ecdysozoa</taxon>
        <taxon>Nematoda</taxon>
        <taxon>Chromadorea</taxon>
        <taxon>Rhabditida</taxon>
        <taxon>Tylenchina</taxon>
        <taxon>Panagrolaimomorpha</taxon>
        <taxon>Panagrolaimoidea</taxon>
        <taxon>Panagrolaimidae</taxon>
        <taxon>Panagrolaimus</taxon>
    </lineage>
</organism>
<evidence type="ECO:0000256" key="4">
    <source>
        <dbReference type="SAM" id="MobiDB-lite"/>
    </source>
</evidence>
<proteinExistence type="predicted"/>
<feature type="region of interest" description="Disordered" evidence="4">
    <location>
        <begin position="152"/>
        <end position="188"/>
    </location>
</feature>
<dbReference type="PANTHER" id="PTHR24083">
    <property type="entry name" value="NUCLEAR HORMONE RECEPTOR"/>
    <property type="match status" value="1"/>
</dbReference>
<sequence>MLERLAQLENNFSLLLSRGKIEPYASLGEALGAPSRFTQPINVKITDPIATPEENKEQCQMPFWRSRIIALYIDWAKTFFAFRKLPYADQKFGHTVALITNHASSYMIMCEAFRTPEHKKDVSPPPNFRTIIKQEVIDDEMDATTSTPNLNNVIQQQPSPPPLPPTSSTGTTLQRLKTPPPTATSHSSYFPSNMHTFFDPDLIREGKSCIETGVRSLVDVPPAVHYPTVGSLSGLTPVMAVMIDYVMKPFRRLKITTTEFATLQAIMFFDPGKIKQVFKAAFLNIFNYL</sequence>
<evidence type="ECO:0000313" key="6">
    <source>
        <dbReference type="Proteomes" id="UP000887577"/>
    </source>
</evidence>
<evidence type="ECO:0000259" key="5">
    <source>
        <dbReference type="PROSITE" id="PS51843"/>
    </source>
</evidence>
<reference evidence="7" key="1">
    <citation type="submission" date="2022-11" db="UniProtKB">
        <authorList>
            <consortium name="WormBaseParasite"/>
        </authorList>
    </citation>
    <scope>IDENTIFICATION</scope>
</reference>
<dbReference type="WBParaSite" id="PSU_v2.g14926.t1">
    <property type="protein sequence ID" value="PSU_v2.g14926.t1"/>
    <property type="gene ID" value="PSU_v2.g14926"/>
</dbReference>
<keyword evidence="1" id="KW-0805">Transcription regulation</keyword>
<keyword evidence="2" id="KW-0804">Transcription</keyword>
<evidence type="ECO:0000256" key="2">
    <source>
        <dbReference type="ARBA" id="ARBA00023163"/>
    </source>
</evidence>
<dbReference type="InterPro" id="IPR035500">
    <property type="entry name" value="NHR-like_dom_sf"/>
</dbReference>
<dbReference type="AlphaFoldDB" id="A0A914Y6P2"/>
<protein>
    <submittedName>
        <fullName evidence="7">NR LBD domain-containing protein</fullName>
    </submittedName>
</protein>
<evidence type="ECO:0000313" key="7">
    <source>
        <dbReference type="WBParaSite" id="PSU_v2.g14926.t1"/>
    </source>
</evidence>
<evidence type="ECO:0000256" key="3">
    <source>
        <dbReference type="ARBA" id="ARBA00023170"/>
    </source>
</evidence>
<name>A0A914Y6P2_9BILA</name>
<evidence type="ECO:0000256" key="1">
    <source>
        <dbReference type="ARBA" id="ARBA00023015"/>
    </source>
</evidence>
<dbReference type="InterPro" id="IPR050274">
    <property type="entry name" value="Nuclear_hormone_rcpt_NR2"/>
</dbReference>
<keyword evidence="3" id="KW-0675">Receptor</keyword>
<accession>A0A914Y6P2</accession>
<dbReference type="Proteomes" id="UP000887577">
    <property type="component" value="Unplaced"/>
</dbReference>
<dbReference type="PROSITE" id="PS51843">
    <property type="entry name" value="NR_LBD"/>
    <property type="match status" value="1"/>
</dbReference>
<dbReference type="Gene3D" id="1.10.565.10">
    <property type="entry name" value="Retinoid X Receptor"/>
    <property type="match status" value="1"/>
</dbReference>
<feature type="domain" description="NR LBD" evidence="5">
    <location>
        <begin position="33"/>
        <end position="289"/>
    </location>
</feature>